<sequence length="663" mass="73183">MYGSALQALISSLTPNDSSQAKRLSEEQADALSERLSHILGNVRDGPEVKRNEKGEVLNEEGLPIIDITEPLGDESHAFQSPEAFLSEHDPPPSSTMSERDREQLRIRRDRILDILEEEERRESERDLERERKRQLEEVAQMDAGSKAAAREMQKKMGKALLKNLAAQREKEEEERKKVQEATSAEPPSQNGSATCKKKKSVSFANVPDVDEEKPKPPVAWGDVSVAKLKSGVPKARLKSRSMDSQPMKFEVVERIPGVEQKPVQERDSDDESNGETQDYGSDGDTEKRIMHSFDDEYGSDEHMKHSDDSDEDDFDFSQASVQREVALEYIRLRERVGAEARQVMTSHTYEPENEWDHPFQKVPLEASLASEPSKNGVSRFKAERQTSLIGSGDASVSLGASLLPEGRSTLQKTVRTGKLVNGQLTGDEGSDSELEEGERENVKRMIEALKQGVTIDDPPMSAVATGNRTTRIEERNTLTALPTLQASETRLPCSSSTKRPSRFKSERESQGLSSDCKTTAPSSISSPLSNTVLDHPVSAKSWVTDSVSARPTVDNRPALPPSAAFKKPPTAVSVPSVSPTGRRPFTRPQVVPDPAVLNNMIVDSPSFPPPNSSTRTQSSARPPPLVSEVRESTRRATGHSDEVTQKSGKVSRFKAERTQGLM</sequence>
<dbReference type="EMBL" id="LNZH02000216">
    <property type="protein sequence ID" value="OCB84324.1"/>
    <property type="molecule type" value="Genomic_DNA"/>
</dbReference>
<feature type="compositionally biased region" description="Polar residues" evidence="1">
    <location>
        <begin position="181"/>
        <end position="194"/>
    </location>
</feature>
<evidence type="ECO:0000313" key="3">
    <source>
        <dbReference type="EMBL" id="OCB84324.1"/>
    </source>
</evidence>
<reference evidence="3" key="1">
    <citation type="submission" date="2016-06" db="EMBL/GenBank/DDBJ databases">
        <title>Draft Genome sequence of the fungus Inonotus baumii.</title>
        <authorList>
            <person name="Zhu H."/>
            <person name="Lin W."/>
        </authorList>
    </citation>
    <scope>NUCLEOTIDE SEQUENCE</scope>
    <source>
        <strain evidence="3">821</strain>
    </source>
</reference>
<feature type="compositionally biased region" description="Basic and acidic residues" evidence="1">
    <location>
        <begin position="654"/>
        <end position="663"/>
    </location>
</feature>
<gene>
    <name evidence="3" type="ORF">A7U60_g9004</name>
</gene>
<proteinExistence type="predicted"/>
<feature type="region of interest" description="Disordered" evidence="1">
    <location>
        <begin position="73"/>
        <end position="318"/>
    </location>
</feature>
<dbReference type="Pfam" id="PF12927">
    <property type="entry name" value="DUF3835"/>
    <property type="match status" value="1"/>
</dbReference>
<dbReference type="AlphaFoldDB" id="A0A9Q5HQZ1"/>
<evidence type="ECO:0000256" key="1">
    <source>
        <dbReference type="SAM" id="MobiDB-lite"/>
    </source>
</evidence>
<dbReference type="InterPro" id="IPR024325">
    <property type="entry name" value="DUF3835"/>
</dbReference>
<feature type="compositionally biased region" description="Polar residues" evidence="1">
    <location>
        <begin position="511"/>
        <end position="533"/>
    </location>
</feature>
<keyword evidence="4" id="KW-1185">Reference proteome</keyword>
<dbReference type="Proteomes" id="UP000757232">
    <property type="component" value="Unassembled WGS sequence"/>
</dbReference>
<feature type="region of interest" description="Disordered" evidence="1">
    <location>
        <begin position="548"/>
        <end position="663"/>
    </location>
</feature>
<feature type="compositionally biased region" description="Basic and acidic residues" evidence="1">
    <location>
        <begin position="168"/>
        <end position="180"/>
    </location>
</feature>
<feature type="region of interest" description="Disordered" evidence="1">
    <location>
        <begin position="421"/>
        <end position="440"/>
    </location>
</feature>
<organism evidence="3 4">
    <name type="scientific">Sanghuangporus baumii</name>
    <name type="common">Phellinus baumii</name>
    <dbReference type="NCBI Taxonomy" id="108892"/>
    <lineage>
        <taxon>Eukaryota</taxon>
        <taxon>Fungi</taxon>
        <taxon>Dikarya</taxon>
        <taxon>Basidiomycota</taxon>
        <taxon>Agaricomycotina</taxon>
        <taxon>Agaricomycetes</taxon>
        <taxon>Hymenochaetales</taxon>
        <taxon>Hymenochaetaceae</taxon>
        <taxon>Sanghuangporus</taxon>
    </lineage>
</organism>
<evidence type="ECO:0000313" key="4">
    <source>
        <dbReference type="Proteomes" id="UP000757232"/>
    </source>
</evidence>
<feature type="domain" description="DUF3835" evidence="2">
    <location>
        <begin position="307"/>
        <end position="385"/>
    </location>
</feature>
<feature type="compositionally biased region" description="Acidic residues" evidence="1">
    <location>
        <begin position="429"/>
        <end position="439"/>
    </location>
</feature>
<dbReference type="OrthoDB" id="21413at2759"/>
<comment type="caution">
    <text evidence="3">The sequence shown here is derived from an EMBL/GenBank/DDBJ whole genome shotgun (WGS) entry which is preliminary data.</text>
</comment>
<feature type="compositionally biased region" description="Basic and acidic residues" evidence="1">
    <location>
        <begin position="98"/>
        <end position="137"/>
    </location>
</feature>
<feature type="compositionally biased region" description="Basic and acidic residues" evidence="1">
    <location>
        <begin position="629"/>
        <end position="645"/>
    </location>
</feature>
<name>A0A9Q5HQZ1_SANBA</name>
<feature type="compositionally biased region" description="Basic and acidic residues" evidence="1">
    <location>
        <begin position="285"/>
        <end position="308"/>
    </location>
</feature>
<evidence type="ECO:0000259" key="2">
    <source>
        <dbReference type="Pfam" id="PF12927"/>
    </source>
</evidence>
<feature type="compositionally biased region" description="Polar residues" evidence="1">
    <location>
        <begin position="488"/>
        <end position="499"/>
    </location>
</feature>
<accession>A0A9Q5HQZ1</accession>
<feature type="region of interest" description="Disordered" evidence="1">
    <location>
        <begin position="488"/>
        <end position="533"/>
    </location>
</feature>
<protein>
    <recommendedName>
        <fullName evidence="2">DUF3835 domain-containing protein</fullName>
    </recommendedName>
</protein>
<feature type="compositionally biased region" description="Low complexity" evidence="1">
    <location>
        <begin position="569"/>
        <end position="581"/>
    </location>
</feature>